<evidence type="ECO:0000313" key="2">
    <source>
        <dbReference type="EMBL" id="KAG9235565.1"/>
    </source>
</evidence>
<dbReference type="Proteomes" id="UP000824998">
    <property type="component" value="Unassembled WGS sequence"/>
</dbReference>
<feature type="compositionally biased region" description="Polar residues" evidence="1">
    <location>
        <begin position="158"/>
        <end position="174"/>
    </location>
</feature>
<reference evidence="2" key="1">
    <citation type="journal article" date="2021" name="IMA Fungus">
        <title>Genomic characterization of three marine fungi, including Emericellopsis atlantica sp. nov. with signatures of a generalist lifestyle and marine biomass degradation.</title>
        <authorList>
            <person name="Hagestad O.C."/>
            <person name="Hou L."/>
            <person name="Andersen J.H."/>
            <person name="Hansen E.H."/>
            <person name="Altermark B."/>
            <person name="Li C."/>
            <person name="Kuhnert E."/>
            <person name="Cox R.J."/>
            <person name="Crous P.W."/>
            <person name="Spatafora J.W."/>
            <person name="Lail K."/>
            <person name="Amirebrahimi M."/>
            <person name="Lipzen A."/>
            <person name="Pangilinan J."/>
            <person name="Andreopoulos W."/>
            <person name="Hayes R.D."/>
            <person name="Ng V."/>
            <person name="Grigoriev I.V."/>
            <person name="Jackson S.A."/>
            <person name="Sutton T.D.S."/>
            <person name="Dobson A.D.W."/>
            <person name="Rama T."/>
        </authorList>
    </citation>
    <scope>NUCLEOTIDE SEQUENCE</scope>
    <source>
        <strain evidence="2">TRa018bII</strain>
    </source>
</reference>
<evidence type="ECO:0000256" key="1">
    <source>
        <dbReference type="SAM" id="MobiDB-lite"/>
    </source>
</evidence>
<evidence type="ECO:0000313" key="3">
    <source>
        <dbReference type="Proteomes" id="UP000824998"/>
    </source>
</evidence>
<feature type="compositionally biased region" description="Basic and acidic residues" evidence="1">
    <location>
        <begin position="320"/>
        <end position="339"/>
    </location>
</feature>
<name>A0A9P7YM27_9HELO</name>
<dbReference type="EMBL" id="MU251429">
    <property type="protein sequence ID" value="KAG9235565.1"/>
    <property type="molecule type" value="Genomic_DNA"/>
</dbReference>
<feature type="region of interest" description="Disordered" evidence="1">
    <location>
        <begin position="456"/>
        <end position="489"/>
    </location>
</feature>
<comment type="caution">
    <text evidence="2">The sequence shown here is derived from an EMBL/GenBank/DDBJ whole genome shotgun (WGS) entry which is preliminary data.</text>
</comment>
<dbReference type="OrthoDB" id="3561227at2759"/>
<feature type="compositionally biased region" description="Low complexity" evidence="1">
    <location>
        <begin position="64"/>
        <end position="74"/>
    </location>
</feature>
<feature type="compositionally biased region" description="Basic and acidic residues" evidence="1">
    <location>
        <begin position="456"/>
        <end position="475"/>
    </location>
</feature>
<keyword evidence="3" id="KW-1185">Reference proteome</keyword>
<feature type="compositionally biased region" description="Pro residues" evidence="1">
    <location>
        <begin position="129"/>
        <end position="144"/>
    </location>
</feature>
<accession>A0A9P7YM27</accession>
<feature type="region of interest" description="Disordered" evidence="1">
    <location>
        <begin position="28"/>
        <end position="383"/>
    </location>
</feature>
<sequence>MAAPIIALGLKGADAVIDKHFHRIPDKYMHPNTYIPNNIPNPLSKKQKKRRKTRDQAQGRNDASSRSRSSSPSPLYDIEDADDIPTPSDIPRHSGHANGDAMRSPIGAGLHGFMPPQYSQLPPHVRPEYMPPPIGNLNPPPPQPGNEFPRQQDYHQFPPSSRSGEPNLRTPSVNDRSRPPPAWSTTGYPSRDRESRHRLRDRDLSSDDDRRGRRPKYTSRRSSSYQPAQKRNTYRHQQDDRDMDEAEEFYRSNRKPTNMSRRSSSQQPQGNNALVRYKSNDDDASDFTESPRPKTSPLTREVSRYDEEYDYYTSRARRRPTLETRRSSSYHGPRDRDSNRSSYPPSAHTTRGSRKRRDSLGSSSAAPRYSGRDLEDRSPPAENRENQFFTKSKEGLLSGALGAVVGGWAANRVHRSASGRDGRCGSGAGRGKGDDKVLTLLGAAVGGLAVNALVEHREEGKMKKERVERDRRDSRVYNWDDGYGRNRSR</sequence>
<feature type="compositionally biased region" description="Low complexity" evidence="1">
    <location>
        <begin position="31"/>
        <end position="42"/>
    </location>
</feature>
<feature type="compositionally biased region" description="Polar residues" evidence="1">
    <location>
        <begin position="255"/>
        <end position="272"/>
    </location>
</feature>
<gene>
    <name evidence="2" type="ORF">BJ875DRAFT_458798</name>
</gene>
<proteinExistence type="predicted"/>
<feature type="compositionally biased region" description="Basic and acidic residues" evidence="1">
    <location>
        <begin position="190"/>
        <end position="211"/>
    </location>
</feature>
<organism evidence="2 3">
    <name type="scientific">Amylocarpus encephaloides</name>
    <dbReference type="NCBI Taxonomy" id="45428"/>
    <lineage>
        <taxon>Eukaryota</taxon>
        <taxon>Fungi</taxon>
        <taxon>Dikarya</taxon>
        <taxon>Ascomycota</taxon>
        <taxon>Pezizomycotina</taxon>
        <taxon>Leotiomycetes</taxon>
        <taxon>Helotiales</taxon>
        <taxon>Helotiales incertae sedis</taxon>
        <taxon>Amylocarpus</taxon>
    </lineage>
</organism>
<protein>
    <recommendedName>
        <fullName evidence="4">Glycine zipper 2TM domain-containing protein</fullName>
    </recommendedName>
</protein>
<evidence type="ECO:0008006" key="4">
    <source>
        <dbReference type="Google" id="ProtNLM"/>
    </source>
</evidence>
<feature type="compositionally biased region" description="Polar residues" evidence="1">
    <location>
        <begin position="340"/>
        <end position="350"/>
    </location>
</feature>
<dbReference type="AlphaFoldDB" id="A0A9P7YM27"/>
<feature type="compositionally biased region" description="Basic and acidic residues" evidence="1">
    <location>
        <begin position="370"/>
        <end position="383"/>
    </location>
</feature>
<feature type="compositionally biased region" description="Polar residues" evidence="1">
    <location>
        <begin position="220"/>
        <end position="231"/>
    </location>
</feature>